<evidence type="ECO:0000313" key="3">
    <source>
        <dbReference type="Proteomes" id="UP000237423"/>
    </source>
</evidence>
<sequence>MIEPVALKDFFITFFVSALMIMAGAAYALLFAWSKANPNNRIKLAAYSAYLILAASVAELTYTAHFSGYWLVISAAMLVGYFFAPIGIWHLCVKTHTGQDSTTTAEEDKL</sequence>
<gene>
    <name evidence="2" type="ORF">AADEFJLK_03483</name>
</gene>
<keyword evidence="1" id="KW-0812">Transmembrane</keyword>
<feature type="transmembrane region" description="Helical" evidence="1">
    <location>
        <begin position="44"/>
        <end position="62"/>
    </location>
</feature>
<feature type="transmembrane region" description="Helical" evidence="1">
    <location>
        <begin position="12"/>
        <end position="32"/>
    </location>
</feature>
<evidence type="ECO:0000256" key="1">
    <source>
        <dbReference type="SAM" id="Phobius"/>
    </source>
</evidence>
<keyword evidence="1" id="KW-1133">Transmembrane helix</keyword>
<dbReference type="AlphaFoldDB" id="A0A2S5CIF2"/>
<feature type="transmembrane region" description="Helical" evidence="1">
    <location>
        <begin position="68"/>
        <end position="92"/>
    </location>
</feature>
<protein>
    <submittedName>
        <fullName evidence="2">Uncharacterized protein</fullName>
    </submittedName>
</protein>
<proteinExistence type="predicted"/>
<reference evidence="2 3" key="1">
    <citation type="submission" date="2017-11" db="EMBL/GenBank/DDBJ databases">
        <title>Draft Genome Sequence of Methylobacter psychrotolerans Sph1T, an Obligate Methanotroph from Low-Temperature Environments.</title>
        <authorList>
            <person name="Oshkin I.Y."/>
            <person name="Miroshnikov K."/>
            <person name="Belova S.E."/>
            <person name="Korzhenkov A."/>
            <person name="Toshchakov S.V."/>
            <person name="Dedysh S.N."/>
        </authorList>
    </citation>
    <scope>NUCLEOTIDE SEQUENCE [LARGE SCALE GENOMIC DNA]</scope>
    <source>
        <strain evidence="2 3">Sph1</strain>
    </source>
</reference>
<comment type="caution">
    <text evidence="2">The sequence shown here is derived from an EMBL/GenBank/DDBJ whole genome shotgun (WGS) entry which is preliminary data.</text>
</comment>
<evidence type="ECO:0000313" key="2">
    <source>
        <dbReference type="EMBL" id="POZ50590.1"/>
    </source>
</evidence>
<dbReference type="Proteomes" id="UP000237423">
    <property type="component" value="Unassembled WGS sequence"/>
</dbReference>
<keyword evidence="1" id="KW-0472">Membrane</keyword>
<dbReference type="RefSeq" id="WP_103975276.1">
    <property type="nucleotide sequence ID" value="NZ_PGFZ01000009.1"/>
</dbReference>
<accession>A0A2S5CIF2</accession>
<organism evidence="2 3">
    <name type="scientific">Methylovulum psychrotolerans</name>
    <dbReference type="NCBI Taxonomy" id="1704499"/>
    <lineage>
        <taxon>Bacteria</taxon>
        <taxon>Pseudomonadati</taxon>
        <taxon>Pseudomonadota</taxon>
        <taxon>Gammaproteobacteria</taxon>
        <taxon>Methylococcales</taxon>
        <taxon>Methylococcaceae</taxon>
        <taxon>Methylovulum</taxon>
    </lineage>
</organism>
<dbReference type="EMBL" id="PGFZ01000009">
    <property type="protein sequence ID" value="POZ50590.1"/>
    <property type="molecule type" value="Genomic_DNA"/>
</dbReference>
<name>A0A2S5CIF2_9GAMM</name>